<dbReference type="RefSeq" id="WP_202244752.1">
    <property type="nucleotide sequence ID" value="NZ_JAESIY010000006.1"/>
</dbReference>
<accession>A0A937F9V3</accession>
<dbReference type="Gene3D" id="3.30.70.120">
    <property type="match status" value="1"/>
</dbReference>
<name>A0A937F9V3_9BACT</name>
<reference evidence="2" key="1">
    <citation type="submission" date="2021-01" db="EMBL/GenBank/DDBJ databases">
        <title>Fulvivirga kasyanovii gen. nov., sp nov., a novel member of the phylum Bacteroidetes isolated from seawater in a mussel farm.</title>
        <authorList>
            <person name="Zhao L.-H."/>
            <person name="Wang Z.-J."/>
        </authorList>
    </citation>
    <scope>NUCLEOTIDE SEQUENCE</scope>
    <source>
        <strain evidence="2">2943</strain>
    </source>
</reference>
<proteinExistence type="predicted"/>
<evidence type="ECO:0000313" key="3">
    <source>
        <dbReference type="Proteomes" id="UP000659388"/>
    </source>
</evidence>
<dbReference type="InterPro" id="IPR015867">
    <property type="entry name" value="N-reg_PII/ATP_PRibTrfase_C"/>
</dbReference>
<dbReference type="SMART" id="SM00938">
    <property type="entry name" value="P-II"/>
    <property type="match status" value="1"/>
</dbReference>
<dbReference type="PANTHER" id="PTHR30115">
    <property type="entry name" value="NITROGEN REGULATORY PROTEIN P-II"/>
    <property type="match status" value="1"/>
</dbReference>
<evidence type="ECO:0000256" key="1">
    <source>
        <dbReference type="PIRSR" id="PIRSR602187-50"/>
    </source>
</evidence>
<dbReference type="InterPro" id="IPR011322">
    <property type="entry name" value="N-reg_PII-like_a/b"/>
</dbReference>
<dbReference type="Proteomes" id="UP000659388">
    <property type="component" value="Unassembled WGS sequence"/>
</dbReference>
<dbReference type="AlphaFoldDB" id="A0A937F9V3"/>
<feature type="modified residue" description="O-UMP-tyrosine" evidence="1">
    <location>
        <position position="51"/>
    </location>
</feature>
<keyword evidence="1" id="KW-0597">Phosphoprotein</keyword>
<sequence>MKKVEAIIRTSKFEEVHAELAKIGIGFMTYSEVKGIGTEHAAKQQYRGTSYDMGFIPRTRLEIIVTDETLDDLINCILKTAYTGNVGDGKIIVSEVQELYRIRSKEKGKEAL</sequence>
<dbReference type="InterPro" id="IPR002187">
    <property type="entry name" value="N-reg_PII"/>
</dbReference>
<dbReference type="PROSITE" id="PS51343">
    <property type="entry name" value="PII_GLNB_DOM"/>
    <property type="match status" value="1"/>
</dbReference>
<gene>
    <name evidence="2" type="ORF">JL102_12485</name>
</gene>
<dbReference type="Pfam" id="PF00543">
    <property type="entry name" value="P-II"/>
    <property type="match status" value="1"/>
</dbReference>
<protein>
    <submittedName>
        <fullName evidence="2">P-II family nitrogen regulator</fullName>
    </submittedName>
</protein>
<dbReference type="PRINTS" id="PR00340">
    <property type="entry name" value="PIIGLNB"/>
</dbReference>
<keyword evidence="3" id="KW-1185">Reference proteome</keyword>
<dbReference type="GO" id="GO:0005524">
    <property type="term" value="F:ATP binding"/>
    <property type="evidence" value="ECO:0007669"/>
    <property type="project" value="TreeGrafter"/>
</dbReference>
<comment type="caution">
    <text evidence="2">The sequence shown here is derived from an EMBL/GenBank/DDBJ whole genome shotgun (WGS) entry which is preliminary data.</text>
</comment>
<dbReference type="GO" id="GO:0006808">
    <property type="term" value="P:regulation of nitrogen utilization"/>
    <property type="evidence" value="ECO:0007669"/>
    <property type="project" value="InterPro"/>
</dbReference>
<dbReference type="SUPFAM" id="SSF54913">
    <property type="entry name" value="GlnB-like"/>
    <property type="match status" value="1"/>
</dbReference>
<organism evidence="2 3">
    <name type="scientific">Fulvivirga sediminis</name>
    <dbReference type="NCBI Taxonomy" id="2803949"/>
    <lineage>
        <taxon>Bacteria</taxon>
        <taxon>Pseudomonadati</taxon>
        <taxon>Bacteroidota</taxon>
        <taxon>Cytophagia</taxon>
        <taxon>Cytophagales</taxon>
        <taxon>Fulvivirgaceae</taxon>
        <taxon>Fulvivirga</taxon>
    </lineage>
</organism>
<dbReference type="GO" id="GO:0005829">
    <property type="term" value="C:cytosol"/>
    <property type="evidence" value="ECO:0007669"/>
    <property type="project" value="TreeGrafter"/>
</dbReference>
<evidence type="ECO:0000313" key="2">
    <source>
        <dbReference type="EMBL" id="MBL3656955.1"/>
    </source>
</evidence>
<dbReference type="PANTHER" id="PTHR30115:SF11">
    <property type="entry name" value="NITROGEN REGULATORY PROTEIN P-II HOMOLOG"/>
    <property type="match status" value="1"/>
</dbReference>
<dbReference type="EMBL" id="JAESIY010000006">
    <property type="protein sequence ID" value="MBL3656955.1"/>
    <property type="molecule type" value="Genomic_DNA"/>
</dbReference>
<dbReference type="GO" id="GO:0030234">
    <property type="term" value="F:enzyme regulator activity"/>
    <property type="evidence" value="ECO:0007669"/>
    <property type="project" value="InterPro"/>
</dbReference>